<name>A0A6M0K154_9GAMM</name>
<dbReference type="AlphaFoldDB" id="A0A6M0K154"/>
<gene>
    <name evidence="1" type="ORF">G3446_16650</name>
</gene>
<evidence type="ECO:0008006" key="3">
    <source>
        <dbReference type="Google" id="ProtNLM"/>
    </source>
</evidence>
<sequence length="226" mass="24333">MQLSIRMRKQRGFTLSEAMISLSVLTSGLFALAQFQGEIHESGRWAKTRTEAANLAQQKLEELRYQATLDYAGIADGSDRPSTEDGAGTAFRRRWTVTPRKDPELKEIDVYTEWSTRDGGIESVGLSSILTPARPYPAGSGPAQPALPQSDTEQFEQQGSALALEPVQSAHSATCLCTLSHGDGSVAVDPRSDHASCSKSCCASSQPETTPCSRDTCTFVARCGTI</sequence>
<dbReference type="Proteomes" id="UP000483379">
    <property type="component" value="Unassembled WGS sequence"/>
</dbReference>
<dbReference type="RefSeq" id="WP_164453960.1">
    <property type="nucleotide sequence ID" value="NZ_JAAIJQ010000053.1"/>
</dbReference>
<evidence type="ECO:0000313" key="1">
    <source>
        <dbReference type="EMBL" id="NEV63496.1"/>
    </source>
</evidence>
<organism evidence="1 2">
    <name type="scientific">Thiorhodococcus minor</name>
    <dbReference type="NCBI Taxonomy" id="57489"/>
    <lineage>
        <taxon>Bacteria</taxon>
        <taxon>Pseudomonadati</taxon>
        <taxon>Pseudomonadota</taxon>
        <taxon>Gammaproteobacteria</taxon>
        <taxon>Chromatiales</taxon>
        <taxon>Chromatiaceae</taxon>
        <taxon>Thiorhodococcus</taxon>
    </lineage>
</organism>
<reference evidence="1 2" key="1">
    <citation type="submission" date="2020-02" db="EMBL/GenBank/DDBJ databases">
        <title>Genome sequences of Thiorhodococcus mannitoliphagus and Thiorhodococcus minor, purple sulfur photosynthetic bacteria in the gammaproteobacterial family, Chromatiaceae.</title>
        <authorList>
            <person name="Aviles F.A."/>
            <person name="Meyer T.E."/>
            <person name="Kyndt J.A."/>
        </authorList>
    </citation>
    <scope>NUCLEOTIDE SEQUENCE [LARGE SCALE GENOMIC DNA]</scope>
    <source>
        <strain evidence="1 2">DSM 11518</strain>
    </source>
</reference>
<dbReference type="Pfam" id="PF07963">
    <property type="entry name" value="N_methyl"/>
    <property type="match status" value="1"/>
</dbReference>
<proteinExistence type="predicted"/>
<keyword evidence="2" id="KW-1185">Reference proteome</keyword>
<dbReference type="EMBL" id="JAAIJQ010000053">
    <property type="protein sequence ID" value="NEV63496.1"/>
    <property type="molecule type" value="Genomic_DNA"/>
</dbReference>
<comment type="caution">
    <text evidence="1">The sequence shown here is derived from an EMBL/GenBank/DDBJ whole genome shotgun (WGS) entry which is preliminary data.</text>
</comment>
<dbReference type="InterPro" id="IPR012902">
    <property type="entry name" value="N_methyl_site"/>
</dbReference>
<accession>A0A6M0K154</accession>
<protein>
    <recommendedName>
        <fullName evidence="3">Prepilin-type N-terminal cleavage/methylation domain-containing protein</fullName>
    </recommendedName>
</protein>
<evidence type="ECO:0000313" key="2">
    <source>
        <dbReference type="Proteomes" id="UP000483379"/>
    </source>
</evidence>